<sequence length="64" mass="7385">MVDYGKLLRRVLQDHGWRFLRPAKGDHQIWIHDETGRTISIDAGSKSRQLSNSILKRLGLPKAF</sequence>
<dbReference type="Gene3D" id="3.30.920.30">
    <property type="entry name" value="Hypothetical protein"/>
    <property type="match status" value="1"/>
</dbReference>
<dbReference type="GO" id="GO:0004519">
    <property type="term" value="F:endonuclease activity"/>
    <property type="evidence" value="ECO:0007669"/>
    <property type="project" value="UniProtKB-KW"/>
</dbReference>
<keyword evidence="7" id="KW-0346">Stress response</keyword>
<organism evidence="8">
    <name type="scientific">Alsobacter sp. KACC 23698</name>
    <dbReference type="NCBI Taxonomy" id="3149229"/>
    <lineage>
        <taxon>Bacteria</taxon>
        <taxon>Pseudomonadati</taxon>
        <taxon>Pseudomonadota</taxon>
        <taxon>Alphaproteobacteria</taxon>
        <taxon>Hyphomicrobiales</taxon>
        <taxon>Alsobacteraceae</taxon>
        <taxon>Alsobacter</taxon>
    </lineage>
</organism>
<evidence type="ECO:0000256" key="4">
    <source>
        <dbReference type="ARBA" id="ARBA00022759"/>
    </source>
</evidence>
<evidence type="ECO:0000256" key="7">
    <source>
        <dbReference type="ARBA" id="ARBA00023016"/>
    </source>
</evidence>
<dbReference type="RefSeq" id="WP_406854683.1">
    <property type="nucleotide sequence ID" value="NZ_CP157484.1"/>
</dbReference>
<proteinExistence type="inferred from homology"/>
<evidence type="ECO:0000256" key="3">
    <source>
        <dbReference type="ARBA" id="ARBA00022722"/>
    </source>
</evidence>
<dbReference type="InterPro" id="IPR038570">
    <property type="entry name" value="HicA_sf"/>
</dbReference>
<dbReference type="EMBL" id="CP157484">
    <property type="protein sequence ID" value="XBO37856.1"/>
    <property type="molecule type" value="Genomic_DNA"/>
</dbReference>
<evidence type="ECO:0000313" key="8">
    <source>
        <dbReference type="EMBL" id="XBO37856.1"/>
    </source>
</evidence>
<accession>A0AAU7JC61</accession>
<dbReference type="InterPro" id="IPR012933">
    <property type="entry name" value="HicA_mRNA_interferase"/>
</dbReference>
<dbReference type="GO" id="GO:0003729">
    <property type="term" value="F:mRNA binding"/>
    <property type="evidence" value="ECO:0007669"/>
    <property type="project" value="InterPro"/>
</dbReference>
<name>A0AAU7JC61_9HYPH</name>
<reference evidence="8" key="1">
    <citation type="submission" date="2024-05" db="EMBL/GenBank/DDBJ databases">
        <authorList>
            <person name="Kim S."/>
            <person name="Heo J."/>
            <person name="Choi H."/>
            <person name="Choi Y."/>
            <person name="Kwon S.-W."/>
            <person name="Kim Y."/>
        </authorList>
    </citation>
    <scope>NUCLEOTIDE SEQUENCE</scope>
    <source>
        <strain evidence="8">KACC 23698</strain>
    </source>
</reference>
<dbReference type="AlphaFoldDB" id="A0AAU7JC61"/>
<evidence type="ECO:0000256" key="5">
    <source>
        <dbReference type="ARBA" id="ARBA00022801"/>
    </source>
</evidence>
<comment type="similarity">
    <text evidence="1">Belongs to the HicA mRNA interferase family.</text>
</comment>
<gene>
    <name evidence="8" type="ORF">ABEG18_19345</name>
</gene>
<evidence type="ECO:0000256" key="6">
    <source>
        <dbReference type="ARBA" id="ARBA00022884"/>
    </source>
</evidence>
<keyword evidence="3" id="KW-0540">Nuclease</keyword>
<evidence type="ECO:0000256" key="1">
    <source>
        <dbReference type="ARBA" id="ARBA00006620"/>
    </source>
</evidence>
<protein>
    <submittedName>
        <fullName evidence="8">Type II toxin-antitoxin system HicA family toxin</fullName>
    </submittedName>
</protein>
<keyword evidence="4" id="KW-0255">Endonuclease</keyword>
<keyword evidence="6" id="KW-0694">RNA-binding</keyword>
<keyword evidence="5" id="KW-0378">Hydrolase</keyword>
<dbReference type="GO" id="GO:0016787">
    <property type="term" value="F:hydrolase activity"/>
    <property type="evidence" value="ECO:0007669"/>
    <property type="project" value="UniProtKB-KW"/>
</dbReference>
<keyword evidence="2" id="KW-1277">Toxin-antitoxin system</keyword>
<dbReference type="SUPFAM" id="SSF54786">
    <property type="entry name" value="YcfA/nrd intein domain"/>
    <property type="match status" value="1"/>
</dbReference>
<evidence type="ECO:0000256" key="2">
    <source>
        <dbReference type="ARBA" id="ARBA00022649"/>
    </source>
</evidence>
<dbReference type="Pfam" id="PF07927">
    <property type="entry name" value="HicA_toxin"/>
    <property type="match status" value="1"/>
</dbReference>